<dbReference type="InParanoid" id="A0A0D0CZL7"/>
<reference evidence="3" key="2">
    <citation type="submission" date="2015-01" db="EMBL/GenBank/DDBJ databases">
        <title>Evolutionary Origins and Diversification of the Mycorrhizal Mutualists.</title>
        <authorList>
            <consortium name="DOE Joint Genome Institute"/>
            <consortium name="Mycorrhizal Genomics Consortium"/>
            <person name="Kohler A."/>
            <person name="Kuo A."/>
            <person name="Nagy L.G."/>
            <person name="Floudas D."/>
            <person name="Copeland A."/>
            <person name="Barry K.W."/>
            <person name="Cichocki N."/>
            <person name="Veneault-Fourrey C."/>
            <person name="LaButti K."/>
            <person name="Lindquist E.A."/>
            <person name="Lipzen A."/>
            <person name="Lundell T."/>
            <person name="Morin E."/>
            <person name="Murat C."/>
            <person name="Riley R."/>
            <person name="Ohm R."/>
            <person name="Sun H."/>
            <person name="Tunlid A."/>
            <person name="Henrissat B."/>
            <person name="Grigoriev I.V."/>
            <person name="Hibbett D.S."/>
            <person name="Martin F."/>
        </authorList>
    </citation>
    <scope>NUCLEOTIDE SEQUENCE [LARGE SCALE GENOMIC DNA]</scope>
    <source>
        <strain evidence="3">Ve08.2h10</strain>
    </source>
</reference>
<feature type="compositionally biased region" description="Basic and acidic residues" evidence="1">
    <location>
        <begin position="7"/>
        <end position="25"/>
    </location>
</feature>
<accession>A0A0D0CZL7</accession>
<dbReference type="Proteomes" id="UP000054538">
    <property type="component" value="Unassembled WGS sequence"/>
</dbReference>
<protein>
    <submittedName>
        <fullName evidence="2">Unplaced genomic scaffold scaffold_2488, whole genome shotgun sequence</fullName>
    </submittedName>
</protein>
<dbReference type="AlphaFoldDB" id="A0A0D0CZL7"/>
<organism evidence="2 3">
    <name type="scientific">Paxillus rubicundulus Ve08.2h10</name>
    <dbReference type="NCBI Taxonomy" id="930991"/>
    <lineage>
        <taxon>Eukaryota</taxon>
        <taxon>Fungi</taxon>
        <taxon>Dikarya</taxon>
        <taxon>Basidiomycota</taxon>
        <taxon>Agaricomycotina</taxon>
        <taxon>Agaricomycetes</taxon>
        <taxon>Agaricomycetidae</taxon>
        <taxon>Boletales</taxon>
        <taxon>Paxilineae</taxon>
        <taxon>Paxillaceae</taxon>
        <taxon>Paxillus</taxon>
    </lineage>
</organism>
<keyword evidence="3" id="KW-1185">Reference proteome</keyword>
<feature type="region of interest" description="Disordered" evidence="1">
    <location>
        <begin position="1"/>
        <end position="25"/>
    </location>
</feature>
<feature type="non-terminal residue" evidence="2">
    <location>
        <position position="1"/>
    </location>
</feature>
<proteinExistence type="predicted"/>
<evidence type="ECO:0000313" key="2">
    <source>
        <dbReference type="EMBL" id="KIK76751.1"/>
    </source>
</evidence>
<dbReference type="HOGENOM" id="CLU_3002116_0_0_1"/>
<reference evidence="2 3" key="1">
    <citation type="submission" date="2014-04" db="EMBL/GenBank/DDBJ databases">
        <authorList>
            <consortium name="DOE Joint Genome Institute"/>
            <person name="Kuo A."/>
            <person name="Kohler A."/>
            <person name="Jargeat P."/>
            <person name="Nagy L.G."/>
            <person name="Floudas D."/>
            <person name="Copeland A."/>
            <person name="Barry K.W."/>
            <person name="Cichocki N."/>
            <person name="Veneault-Fourrey C."/>
            <person name="LaButti K."/>
            <person name="Lindquist E.A."/>
            <person name="Lipzen A."/>
            <person name="Lundell T."/>
            <person name="Morin E."/>
            <person name="Murat C."/>
            <person name="Sun H."/>
            <person name="Tunlid A."/>
            <person name="Henrissat B."/>
            <person name="Grigoriev I.V."/>
            <person name="Hibbett D.S."/>
            <person name="Martin F."/>
            <person name="Nordberg H.P."/>
            <person name="Cantor M.N."/>
            <person name="Hua S.X."/>
        </authorList>
    </citation>
    <scope>NUCLEOTIDE SEQUENCE [LARGE SCALE GENOMIC DNA]</scope>
    <source>
        <strain evidence="2 3">Ve08.2h10</strain>
    </source>
</reference>
<name>A0A0D0CZL7_9AGAM</name>
<dbReference type="EMBL" id="KN827310">
    <property type="protein sequence ID" value="KIK76751.1"/>
    <property type="molecule type" value="Genomic_DNA"/>
</dbReference>
<evidence type="ECO:0000256" key="1">
    <source>
        <dbReference type="SAM" id="MobiDB-lite"/>
    </source>
</evidence>
<gene>
    <name evidence="2" type="ORF">PAXRUDRAFT_835238</name>
</gene>
<sequence length="57" mass="6201">TNGNQGAREEASGRGRIGEKGERARGSAALSLDNKCCTRLDPTTTFYYHYPALPGER</sequence>
<evidence type="ECO:0000313" key="3">
    <source>
        <dbReference type="Proteomes" id="UP000054538"/>
    </source>
</evidence>